<feature type="compositionally biased region" description="Low complexity" evidence="1">
    <location>
        <begin position="256"/>
        <end position="275"/>
    </location>
</feature>
<accession>A0AAD8PE53</accession>
<dbReference type="GO" id="GO:0006367">
    <property type="term" value="P:transcription initiation at RNA polymerase II promoter"/>
    <property type="evidence" value="ECO:0007669"/>
    <property type="project" value="TreeGrafter"/>
</dbReference>
<dbReference type="Gene3D" id="1.10.10.10">
    <property type="entry name" value="Winged helix-like DNA-binding domain superfamily/Winged helix DNA-binding domain"/>
    <property type="match status" value="1"/>
</dbReference>
<feature type="compositionally biased region" description="Polar residues" evidence="1">
    <location>
        <begin position="319"/>
        <end position="353"/>
    </location>
</feature>
<evidence type="ECO:0000313" key="3">
    <source>
        <dbReference type="Proteomes" id="UP001230268"/>
    </source>
</evidence>
<feature type="region of interest" description="Disordered" evidence="1">
    <location>
        <begin position="316"/>
        <end position="369"/>
    </location>
</feature>
<dbReference type="InterPro" id="IPR036390">
    <property type="entry name" value="WH_DNA-bd_sf"/>
</dbReference>
<dbReference type="Proteomes" id="UP001230268">
    <property type="component" value="Unassembled WGS sequence"/>
</dbReference>
<feature type="region of interest" description="Disordered" evidence="1">
    <location>
        <begin position="101"/>
        <end position="121"/>
    </location>
</feature>
<dbReference type="SUPFAM" id="SSF46785">
    <property type="entry name" value="Winged helix' DNA-binding domain"/>
    <property type="match status" value="1"/>
</dbReference>
<dbReference type="InterPro" id="IPR039997">
    <property type="entry name" value="TFE"/>
</dbReference>
<dbReference type="PANTHER" id="PTHR13097">
    <property type="entry name" value="TRANSCRIPTION INITIATION FACTOR IIE, ALPHA SUBUNIT"/>
    <property type="match status" value="1"/>
</dbReference>
<feature type="region of interest" description="Disordered" evidence="1">
    <location>
        <begin position="246"/>
        <end position="282"/>
    </location>
</feature>
<proteinExistence type="predicted"/>
<dbReference type="AlphaFoldDB" id="A0AAD8PE53"/>
<dbReference type="InterPro" id="IPR036388">
    <property type="entry name" value="WH-like_DNA-bd_sf"/>
</dbReference>
<comment type="caution">
    <text evidence="2">The sequence shown here is derived from an EMBL/GenBank/DDBJ whole genome shotgun (WGS) entry which is preliminary data.</text>
</comment>
<sequence>MTIEVAQKGGLAAFIANTTRKAYDKETFASLVECCSRLFCCDEEIAITDLLLAAEKAISERDIEAELGISERRVHEFLVRLERHGLVNRVTTGHAADIYSRPQRQHKSAREGAAPQQQQGNTQSFWRLSSYFIIVVHYKLSKMEEILQQRRRSLNECDRFVCPGCKALYDSLEVQKLEMDGFDAHFICYCGSKVELDDKETKDSIYSSQQQRCEEQVKTLKKCLTAAWGMEVPSFPVYSKSKEKAAEKSDAQTNEAAASTVGGSSSAVSGYSGTSDGSNTTTMRPVVKSLLSEMVKQPMTAFSGRSETGKIKFHMRGASTKQSTATNIASDGDHQANNTPTVRTPKSGESNISMDEGAGGKASQDTDSVEQEDDIMFYIDKLGRSFTLSEAQDHQKHMNNEEFERFLELQERYLNFF</sequence>
<dbReference type="Gene3D" id="3.30.40.10">
    <property type="entry name" value="Zinc/RING finger domain, C3HC4 (zinc finger)"/>
    <property type="match status" value="1"/>
</dbReference>
<keyword evidence="3" id="KW-1185">Reference proteome</keyword>
<dbReference type="PANTHER" id="PTHR13097:SF7">
    <property type="entry name" value="GENERAL TRANSCRIPTION FACTOR IIE SUBUNIT 1"/>
    <property type="match status" value="1"/>
</dbReference>
<dbReference type="InterPro" id="IPR013083">
    <property type="entry name" value="Znf_RING/FYVE/PHD"/>
</dbReference>
<reference evidence="2" key="1">
    <citation type="submission" date="2023-08" db="EMBL/GenBank/DDBJ databases">
        <title>Draft sequence of the Babesia gibsoni genome.</title>
        <authorList>
            <person name="Yamagishi J.Y."/>
            <person name="Xuan X.X."/>
        </authorList>
    </citation>
    <scope>NUCLEOTIDE SEQUENCE</scope>
    <source>
        <strain evidence="2">Azabu</strain>
    </source>
</reference>
<dbReference type="EMBL" id="JAVEPI010000002">
    <property type="protein sequence ID" value="KAK1443236.1"/>
    <property type="molecule type" value="Genomic_DNA"/>
</dbReference>
<evidence type="ECO:0000256" key="1">
    <source>
        <dbReference type="SAM" id="MobiDB-lite"/>
    </source>
</evidence>
<name>A0AAD8PE53_BABGI</name>
<evidence type="ECO:0000313" key="2">
    <source>
        <dbReference type="EMBL" id="KAK1443236.1"/>
    </source>
</evidence>
<organism evidence="2 3">
    <name type="scientific">Babesia gibsoni</name>
    <dbReference type="NCBI Taxonomy" id="33632"/>
    <lineage>
        <taxon>Eukaryota</taxon>
        <taxon>Sar</taxon>
        <taxon>Alveolata</taxon>
        <taxon>Apicomplexa</taxon>
        <taxon>Aconoidasida</taxon>
        <taxon>Piroplasmida</taxon>
        <taxon>Babesiidae</taxon>
        <taxon>Babesia</taxon>
    </lineage>
</organism>
<dbReference type="GO" id="GO:0005673">
    <property type="term" value="C:transcription factor TFIIE complex"/>
    <property type="evidence" value="ECO:0007669"/>
    <property type="project" value="TreeGrafter"/>
</dbReference>
<protein>
    <submittedName>
        <fullName evidence="2">Uncharacterized protein</fullName>
    </submittedName>
</protein>
<gene>
    <name evidence="2" type="ORF">BgAZ_201120</name>
</gene>